<reference evidence="3 4" key="1">
    <citation type="submission" date="2009-01" db="EMBL/GenBank/DDBJ databases">
        <authorList>
            <person name="Qin X."/>
            <person name="Bachman B."/>
            <person name="Battles P."/>
            <person name="Bell A."/>
            <person name="Bess C."/>
            <person name="Bickham C."/>
            <person name="Chaboub L."/>
            <person name="Chen D."/>
            <person name="Coyle M."/>
            <person name="Deiros D.R."/>
            <person name="Dinh H."/>
            <person name="Forbes L."/>
            <person name="Fowler G."/>
            <person name="Francisco L."/>
            <person name="Fu Q."/>
            <person name="Gubbala S."/>
            <person name="Hale W."/>
            <person name="Han Y."/>
            <person name="Hemphill L."/>
            <person name="Highlander S.K."/>
            <person name="Hirani K."/>
            <person name="Hogues M."/>
            <person name="Jackson L."/>
            <person name="Jakkamsetti A."/>
            <person name="Javaid M."/>
            <person name="Jiang H."/>
            <person name="Korchina V."/>
            <person name="Kovar C."/>
            <person name="Lara F."/>
            <person name="Lee S."/>
            <person name="Mata R."/>
            <person name="Mathew T."/>
            <person name="Moen C."/>
            <person name="Morales K."/>
            <person name="Munidasa M."/>
            <person name="Nazareth L."/>
            <person name="Ngo R."/>
            <person name="Nguyen L."/>
            <person name="Okwuonu G."/>
            <person name="Ongeri F."/>
            <person name="Patil S."/>
            <person name="Petrosino J."/>
            <person name="Pham C."/>
            <person name="Pham P."/>
            <person name="Pu L.-L."/>
            <person name="Puazo M."/>
            <person name="Raj R."/>
            <person name="Reid J."/>
            <person name="Rouhana J."/>
            <person name="Saada N."/>
            <person name="Shang Y."/>
            <person name="Simmons D."/>
            <person name="Thornton R."/>
            <person name="Warren J."/>
            <person name="Weissenberger G."/>
            <person name="Zhang J."/>
            <person name="Zhang L."/>
            <person name="Zhou C."/>
            <person name="Zhu D."/>
            <person name="Muzny D."/>
            <person name="Worley K."/>
            <person name="Gibbs R."/>
        </authorList>
    </citation>
    <scope>NUCLEOTIDE SEQUENCE [LARGE SCALE GENOMIC DNA]</scope>
    <source>
        <strain evidence="4">ATCC 8290 / DSM 20176 / CCUG 30140 / JCM 1155 / KCTC 3500 / NBRC 15886 / NCIMB 8040 / NRRL B-1843 / 9</strain>
    </source>
</reference>
<dbReference type="Proteomes" id="UP000003752">
    <property type="component" value="Unassembled WGS sequence"/>
</dbReference>
<gene>
    <name evidence="3" type="ORF">HMPREF0519_0175</name>
</gene>
<dbReference type="InterPro" id="IPR013762">
    <property type="entry name" value="Integrase-like_cat_sf"/>
</dbReference>
<dbReference type="InterPro" id="IPR011010">
    <property type="entry name" value="DNA_brk_join_enz"/>
</dbReference>
<dbReference type="GO" id="GO:0003677">
    <property type="term" value="F:DNA binding"/>
    <property type="evidence" value="ECO:0007669"/>
    <property type="project" value="InterPro"/>
</dbReference>
<organism evidence="3 4">
    <name type="scientific">Lentilactobacillus hilgardii (strain ATCC 8290 / DSM 20176 / CCUG 30140 / JCM 1155 / KCTC 3500 / NBRC 15886 / NCIMB 8040 / NRRL B-1843 / 9)</name>
    <dbReference type="NCBI Taxonomy" id="1423757"/>
    <lineage>
        <taxon>Bacteria</taxon>
        <taxon>Bacillati</taxon>
        <taxon>Bacillota</taxon>
        <taxon>Bacilli</taxon>
        <taxon>Lactobacillales</taxon>
        <taxon>Lactobacillaceae</taxon>
        <taxon>Lentilactobacillus</taxon>
    </lineage>
</organism>
<evidence type="ECO:0000313" key="3">
    <source>
        <dbReference type="EMBL" id="EEI25730.1"/>
    </source>
</evidence>
<dbReference type="CDD" id="cd00397">
    <property type="entry name" value="DNA_BRE_C"/>
    <property type="match status" value="1"/>
</dbReference>
<dbReference type="GO" id="GO:0006310">
    <property type="term" value="P:DNA recombination"/>
    <property type="evidence" value="ECO:0007669"/>
    <property type="project" value="UniProtKB-KW"/>
</dbReference>
<proteinExistence type="predicted"/>
<feature type="domain" description="Tyr recombinase" evidence="2">
    <location>
        <begin position="1"/>
        <end position="110"/>
    </location>
</feature>
<dbReference type="SUPFAM" id="SSF56349">
    <property type="entry name" value="DNA breaking-rejoining enzymes"/>
    <property type="match status" value="1"/>
</dbReference>
<dbReference type="HOGENOM" id="CLU_132590_0_0_9"/>
<dbReference type="AlphaFoldDB" id="C0XG14"/>
<protein>
    <recommendedName>
        <fullName evidence="2">Tyr recombinase domain-containing protein</fullName>
    </recommendedName>
</protein>
<evidence type="ECO:0000259" key="2">
    <source>
        <dbReference type="PROSITE" id="PS51898"/>
    </source>
</evidence>
<accession>C0XG14</accession>
<comment type="caution">
    <text evidence="3">The sequence shown here is derived from an EMBL/GenBank/DDBJ whole genome shotgun (WGS) entry which is preliminary data.</text>
</comment>
<dbReference type="PROSITE" id="PS51898">
    <property type="entry name" value="TYR_RECOMBINASE"/>
    <property type="match status" value="1"/>
</dbReference>
<keyword evidence="4" id="KW-1185">Reference proteome</keyword>
<evidence type="ECO:0000313" key="4">
    <source>
        <dbReference type="Proteomes" id="UP000003752"/>
    </source>
</evidence>
<name>C0XG14_LENH9</name>
<keyword evidence="1" id="KW-0233">DNA recombination</keyword>
<dbReference type="Gene3D" id="1.10.443.10">
    <property type="entry name" value="Intergrase catalytic core"/>
    <property type="match status" value="1"/>
</dbReference>
<dbReference type="PATRIC" id="fig|1423757.3.peg.486"/>
<evidence type="ECO:0000256" key="1">
    <source>
        <dbReference type="ARBA" id="ARBA00023172"/>
    </source>
</evidence>
<dbReference type="EMBL" id="ACGP01000009">
    <property type="protein sequence ID" value="EEI25730.1"/>
    <property type="molecule type" value="Genomic_DNA"/>
</dbReference>
<dbReference type="Pfam" id="PF00589">
    <property type="entry name" value="Phage_integrase"/>
    <property type="match status" value="1"/>
</dbReference>
<dbReference type="InterPro" id="IPR002104">
    <property type="entry name" value="Integrase_catalytic"/>
</dbReference>
<sequence length="124" mass="14357">MADMLKFSIQYSKNICQRTGHILKEDGFLFLNEQSGMPVYIQYPNRLFKKVESSCHIHIYPHLLRHYFATMARSLNLSPTDVMHWLGHSSLDMTDSYTRPTQQGSLKVINGMQDVLFKKDASTD</sequence>
<dbReference type="GO" id="GO:0015074">
    <property type="term" value="P:DNA integration"/>
    <property type="evidence" value="ECO:0007669"/>
    <property type="project" value="InterPro"/>
</dbReference>